<sequence>MVVCICNAIRESQVRECARAGCETPCQAFDSLGRKPKCGQCAGAARAIINEERDAA</sequence>
<dbReference type="AlphaFoldDB" id="A0A1H7ZIT6"/>
<proteinExistence type="predicted"/>
<dbReference type="RefSeq" id="WP_093664026.1">
    <property type="nucleotide sequence ID" value="NZ_FOCF01000001.1"/>
</dbReference>
<dbReference type="STRING" id="1166340.SAMN05192583_0716"/>
<evidence type="ECO:0000313" key="2">
    <source>
        <dbReference type="Proteomes" id="UP000199206"/>
    </source>
</evidence>
<reference evidence="2" key="1">
    <citation type="submission" date="2016-10" db="EMBL/GenBank/DDBJ databases">
        <authorList>
            <person name="Varghese N."/>
            <person name="Submissions S."/>
        </authorList>
    </citation>
    <scope>NUCLEOTIDE SEQUENCE [LARGE SCALE GENOMIC DNA]</scope>
    <source>
        <strain evidence="2">S6-262</strain>
    </source>
</reference>
<dbReference type="Proteomes" id="UP000199206">
    <property type="component" value="Unassembled WGS sequence"/>
</dbReference>
<evidence type="ECO:0000313" key="1">
    <source>
        <dbReference type="EMBL" id="SEM58246.1"/>
    </source>
</evidence>
<dbReference type="InterPro" id="IPR041854">
    <property type="entry name" value="BFD-like_2Fe2S-bd_dom_sf"/>
</dbReference>
<gene>
    <name evidence="1" type="ORF">SAMN05192583_0716</name>
</gene>
<name>A0A1H7ZIT6_9SPHN</name>
<dbReference type="Gene3D" id="1.10.10.1100">
    <property type="entry name" value="BFD-like [2Fe-2S]-binding domain"/>
    <property type="match status" value="1"/>
</dbReference>
<keyword evidence="2" id="KW-1185">Reference proteome</keyword>
<accession>A0A1H7ZIT6</accession>
<dbReference type="OrthoDB" id="7428628at2"/>
<organism evidence="1 2">
    <name type="scientific">Sphingomonas gellani</name>
    <dbReference type="NCBI Taxonomy" id="1166340"/>
    <lineage>
        <taxon>Bacteria</taxon>
        <taxon>Pseudomonadati</taxon>
        <taxon>Pseudomonadota</taxon>
        <taxon>Alphaproteobacteria</taxon>
        <taxon>Sphingomonadales</taxon>
        <taxon>Sphingomonadaceae</taxon>
        <taxon>Sphingomonas</taxon>
    </lineage>
</organism>
<protein>
    <submittedName>
        <fullName evidence="1">Bacterioferritin-associated ferredoxin</fullName>
    </submittedName>
</protein>
<dbReference type="EMBL" id="FOCF01000001">
    <property type="protein sequence ID" value="SEM58246.1"/>
    <property type="molecule type" value="Genomic_DNA"/>
</dbReference>